<dbReference type="GO" id="GO:0016020">
    <property type="term" value="C:membrane"/>
    <property type="evidence" value="ECO:0007669"/>
    <property type="project" value="TreeGrafter"/>
</dbReference>
<keyword evidence="4" id="KW-0067">ATP-binding</keyword>
<keyword evidence="8" id="KW-1185">Reference proteome</keyword>
<evidence type="ECO:0000313" key="7">
    <source>
        <dbReference type="EMBL" id="KAG0272079.1"/>
    </source>
</evidence>
<dbReference type="EMBL" id="JAAAIL010000998">
    <property type="protein sequence ID" value="KAG0272079.1"/>
    <property type="molecule type" value="Genomic_DNA"/>
</dbReference>
<sequence>MGIRPTSEKFPLLLVLNPNAGKKTGQDQLTKIIQPALNKAGIPFRLVETTAKGFAQTYFKENIQQILVDLVQSIAVPEQQEGGGGGDGAGTTATTTTTTGPPEIVLKIMVVGGDGTTHEVINGVLQGIHGSDSTSSFVNDNFRPKIQLSIIPTGTGNAIATSQGVTTTQAALDRFLAGKSVPLRVVQVSQRDKSHTNDNSSNDITHGVWKPLVYTAVVNSLGLHCSTVFDAEGYRSLGNTRFKVSALKNIVFLKQYQARVDLFGPVQKYDRSLNQLVASDNTTITTTTTTSQEHPSTTLLGPFTYLMLTKQSSLEPGFVPTPFANTSDEWLDILAVQNVGRGQILEILGDATKEGRHVQQHEKVEYFKAKVVEIETPTKGRLCVDGEFLDVAAGSEGRVRFEVISDPNIQLFHLIV</sequence>
<dbReference type="Gene3D" id="2.60.200.40">
    <property type="match status" value="1"/>
</dbReference>
<protein>
    <recommendedName>
        <fullName evidence="6">DAGKc domain-containing protein</fullName>
    </recommendedName>
</protein>
<evidence type="ECO:0000256" key="4">
    <source>
        <dbReference type="ARBA" id="ARBA00022840"/>
    </source>
</evidence>
<dbReference type="Proteomes" id="UP001194580">
    <property type="component" value="Unassembled WGS sequence"/>
</dbReference>
<dbReference type="GO" id="GO:0005737">
    <property type="term" value="C:cytoplasm"/>
    <property type="evidence" value="ECO:0007669"/>
    <property type="project" value="TreeGrafter"/>
</dbReference>
<evidence type="ECO:0000256" key="5">
    <source>
        <dbReference type="SAM" id="MobiDB-lite"/>
    </source>
</evidence>
<organism evidence="7 8">
    <name type="scientific">Linnemannia exigua</name>
    <dbReference type="NCBI Taxonomy" id="604196"/>
    <lineage>
        <taxon>Eukaryota</taxon>
        <taxon>Fungi</taxon>
        <taxon>Fungi incertae sedis</taxon>
        <taxon>Mucoromycota</taxon>
        <taxon>Mortierellomycotina</taxon>
        <taxon>Mortierellomycetes</taxon>
        <taxon>Mortierellales</taxon>
        <taxon>Mortierellaceae</taxon>
        <taxon>Linnemannia</taxon>
    </lineage>
</organism>
<evidence type="ECO:0000259" key="6">
    <source>
        <dbReference type="PROSITE" id="PS50146"/>
    </source>
</evidence>
<dbReference type="PANTHER" id="PTHR12358:SF108">
    <property type="entry name" value="DAGKC DOMAIN-CONTAINING PROTEIN"/>
    <property type="match status" value="1"/>
</dbReference>
<dbReference type="Pfam" id="PF19279">
    <property type="entry name" value="YegS_C"/>
    <property type="match status" value="1"/>
</dbReference>
<dbReference type="GO" id="GO:0005524">
    <property type="term" value="F:ATP binding"/>
    <property type="evidence" value="ECO:0007669"/>
    <property type="project" value="UniProtKB-KW"/>
</dbReference>
<dbReference type="InterPro" id="IPR050187">
    <property type="entry name" value="Lipid_Phosphate_FormReg"/>
</dbReference>
<dbReference type="InterPro" id="IPR001206">
    <property type="entry name" value="Diacylglycerol_kinase_cat_dom"/>
</dbReference>
<dbReference type="PROSITE" id="PS50146">
    <property type="entry name" value="DAGK"/>
    <property type="match status" value="1"/>
</dbReference>
<name>A0AAD4H4Q4_9FUNG</name>
<dbReference type="Gene3D" id="3.40.50.10330">
    <property type="entry name" value="Probable inorganic polyphosphate/atp-NAD kinase, domain 1"/>
    <property type="match status" value="1"/>
</dbReference>
<dbReference type="SUPFAM" id="SSF111331">
    <property type="entry name" value="NAD kinase/diacylglycerol kinase-like"/>
    <property type="match status" value="1"/>
</dbReference>
<comment type="caution">
    <text evidence="7">The sequence shown here is derived from an EMBL/GenBank/DDBJ whole genome shotgun (WGS) entry which is preliminary data.</text>
</comment>
<evidence type="ECO:0000313" key="8">
    <source>
        <dbReference type="Proteomes" id="UP001194580"/>
    </source>
</evidence>
<evidence type="ECO:0000256" key="3">
    <source>
        <dbReference type="ARBA" id="ARBA00022777"/>
    </source>
</evidence>
<dbReference type="AlphaFoldDB" id="A0AAD4H4Q4"/>
<accession>A0AAD4H4Q4</accession>
<gene>
    <name evidence="7" type="ORF">BGZ95_012181</name>
</gene>
<dbReference type="SMART" id="SM00046">
    <property type="entry name" value="DAGKc"/>
    <property type="match status" value="1"/>
</dbReference>
<feature type="compositionally biased region" description="Low complexity" evidence="5">
    <location>
        <begin position="90"/>
        <end position="99"/>
    </location>
</feature>
<feature type="region of interest" description="Disordered" evidence="5">
    <location>
        <begin position="78"/>
        <end position="99"/>
    </location>
</feature>
<dbReference type="InterPro" id="IPR045540">
    <property type="entry name" value="YegS/DAGK_C"/>
</dbReference>
<keyword evidence="1" id="KW-0808">Transferase</keyword>
<feature type="domain" description="DAGKc" evidence="6">
    <location>
        <begin position="7"/>
        <end position="192"/>
    </location>
</feature>
<keyword evidence="2" id="KW-0547">Nucleotide-binding</keyword>
<evidence type="ECO:0000256" key="2">
    <source>
        <dbReference type="ARBA" id="ARBA00022741"/>
    </source>
</evidence>
<dbReference type="GO" id="GO:0001727">
    <property type="term" value="F:lipid kinase activity"/>
    <property type="evidence" value="ECO:0007669"/>
    <property type="project" value="TreeGrafter"/>
</dbReference>
<dbReference type="PANTHER" id="PTHR12358">
    <property type="entry name" value="SPHINGOSINE KINASE"/>
    <property type="match status" value="1"/>
</dbReference>
<dbReference type="Pfam" id="PF00781">
    <property type="entry name" value="DAGK_cat"/>
    <property type="match status" value="1"/>
</dbReference>
<evidence type="ECO:0000256" key="1">
    <source>
        <dbReference type="ARBA" id="ARBA00022679"/>
    </source>
</evidence>
<dbReference type="GO" id="GO:0046512">
    <property type="term" value="P:sphingosine biosynthetic process"/>
    <property type="evidence" value="ECO:0007669"/>
    <property type="project" value="TreeGrafter"/>
</dbReference>
<dbReference type="InterPro" id="IPR016064">
    <property type="entry name" value="NAD/diacylglycerol_kinase_sf"/>
</dbReference>
<keyword evidence="3" id="KW-0418">Kinase</keyword>
<dbReference type="InterPro" id="IPR017438">
    <property type="entry name" value="ATP-NAD_kinase_N"/>
</dbReference>
<proteinExistence type="predicted"/>
<reference evidence="7" key="1">
    <citation type="journal article" date="2020" name="Fungal Divers.">
        <title>Resolving the Mortierellaceae phylogeny through synthesis of multi-gene phylogenetics and phylogenomics.</title>
        <authorList>
            <person name="Vandepol N."/>
            <person name="Liber J."/>
            <person name="Desiro A."/>
            <person name="Na H."/>
            <person name="Kennedy M."/>
            <person name="Barry K."/>
            <person name="Grigoriev I.V."/>
            <person name="Miller A.N."/>
            <person name="O'Donnell K."/>
            <person name="Stajich J.E."/>
            <person name="Bonito G."/>
        </authorList>
    </citation>
    <scope>NUCLEOTIDE SEQUENCE</scope>
    <source>
        <strain evidence="7">NRRL 28262</strain>
    </source>
</reference>